<keyword evidence="7" id="KW-1185">Reference proteome</keyword>
<evidence type="ECO:0000256" key="4">
    <source>
        <dbReference type="SAM" id="Phobius"/>
    </source>
</evidence>
<feature type="compositionally biased region" description="Polar residues" evidence="3">
    <location>
        <begin position="756"/>
        <end position="770"/>
    </location>
</feature>
<gene>
    <name evidence="6" type="ORF">E0L32_011408</name>
</gene>
<keyword evidence="4" id="KW-1133">Transmembrane helix</keyword>
<keyword evidence="4" id="KW-0812">Transmembrane</keyword>
<feature type="transmembrane region" description="Helical" evidence="4">
    <location>
        <begin position="516"/>
        <end position="540"/>
    </location>
</feature>
<evidence type="ECO:0000313" key="7">
    <source>
        <dbReference type="Proteomes" id="UP000319257"/>
    </source>
</evidence>
<dbReference type="InParanoid" id="A0A507BQ59"/>
<dbReference type="EMBL" id="SKBQ01000105">
    <property type="protein sequence ID" value="TPX18930.1"/>
    <property type="molecule type" value="Genomic_DNA"/>
</dbReference>
<feature type="compositionally biased region" description="Basic and acidic residues" evidence="3">
    <location>
        <begin position="817"/>
        <end position="836"/>
    </location>
</feature>
<evidence type="ECO:0000313" key="6">
    <source>
        <dbReference type="EMBL" id="TPX18930.1"/>
    </source>
</evidence>
<dbReference type="AlphaFoldDB" id="A0A507BQ59"/>
<keyword evidence="5" id="KW-0732">Signal</keyword>
<evidence type="ECO:0000256" key="3">
    <source>
        <dbReference type="SAM" id="MobiDB-lite"/>
    </source>
</evidence>
<dbReference type="InterPro" id="IPR015915">
    <property type="entry name" value="Kelch-typ_b-propeller"/>
</dbReference>
<dbReference type="GeneID" id="41978855"/>
<evidence type="ECO:0000256" key="5">
    <source>
        <dbReference type="SAM" id="SignalP"/>
    </source>
</evidence>
<evidence type="ECO:0000256" key="2">
    <source>
        <dbReference type="ARBA" id="ARBA00022737"/>
    </source>
</evidence>
<dbReference type="Proteomes" id="UP000319257">
    <property type="component" value="Unassembled WGS sequence"/>
</dbReference>
<evidence type="ECO:0008006" key="8">
    <source>
        <dbReference type="Google" id="ProtNLM"/>
    </source>
</evidence>
<accession>A0A507BQ59</accession>
<name>A0A507BQ59_9PEZI</name>
<keyword evidence="1" id="KW-0880">Kelch repeat</keyword>
<feature type="chain" id="PRO_5021351819" description="Kelch repeat-containing protein" evidence="5">
    <location>
        <begin position="20"/>
        <end position="836"/>
    </location>
</feature>
<sequence length="836" mass="88808">MKYSWLTGAALAIVAPALAQQGRWIKDQVNATMCYWEQPRAMVMRDTLYIDGGALWWRPGMIDGSYGQPTNDGNPLSLVYRLNFSHPFNTTQNISAILDTLSKTGGGGAGNNIAPTYLDGAMLGNDAEWFLYGGVTRKTDAFEQRPSTDILEYEAFAYGVDNLVTPGFLFRSLTANVTRYLAYGAGANAPSENKAWYFSGMHSPTFEEFFTVGARPAATNVSNTLITLDMTRQGFERWTNDTLTGGVQGRANPELVWVPVGKQGILVAIGGVVYPDFLDTSAKSPNKTGSESESPKFLSTIDIYDVASKNWYQQETTGGPSTGLTRGCAVVAPAQDNSSFNIYWYGGYSGISGTDPFSDEVWVLSLPSFVWKRISEGKPGHGRAGHKCFLPYPDQLMVVGGYPSKSTSNCVDGGIIQFFNLNTNSWQTSYDPATWSKYEVPEALYKVIGGSKTGAATMTTPTPSGWTNGDLSKVFASPYPYSKIKAYYPYPSVGPDKNATNPNLPQKDNGSGVPKFLPPLLGVICGLMLVTAIAVGILLYRRRNLIKKNPNQSERGSEDPGNRIISWIRGQPTEKAATTTTSDEGGPPHTPPMSMSTPDGRPTPHSEPSELPDSMVAELGDTSTPLPAELSETGLTPAEIVQRHSHFAHGGGNSLNNPSQYSNVTQTDHASTVSRSTGANPPAAAGGAVAGGGGSTVSDPRPDSPPLGAAGGRGASGVSGVSEGDRQHLRQVSDTTVESVALRGGGLQSAPVSPEPEQSSVFGTLTTTPGISPPSPAADAEDYLSARRITETSMGQGSPLPSPPLPLPLPQGGRGEVPGRKSAFYEHDGDGTDLNK</sequence>
<dbReference type="PANTHER" id="PTHR46228:SF2">
    <property type="entry name" value="KELCH REPEAT PROTEIN (AFU_ORTHOLOGUE AFUA_4G14350)"/>
    <property type="match status" value="1"/>
</dbReference>
<keyword evidence="2" id="KW-0677">Repeat</keyword>
<dbReference type="InterPro" id="IPR011043">
    <property type="entry name" value="Gal_Oxase/kelch_b-propeller"/>
</dbReference>
<dbReference type="SUPFAM" id="SSF50965">
    <property type="entry name" value="Galactose oxidase, central domain"/>
    <property type="match status" value="1"/>
</dbReference>
<evidence type="ECO:0000256" key="1">
    <source>
        <dbReference type="ARBA" id="ARBA00022441"/>
    </source>
</evidence>
<feature type="region of interest" description="Disordered" evidence="3">
    <location>
        <begin position="550"/>
        <end position="630"/>
    </location>
</feature>
<proteinExistence type="predicted"/>
<organism evidence="6 7">
    <name type="scientific">Thyridium curvatum</name>
    <dbReference type="NCBI Taxonomy" id="1093900"/>
    <lineage>
        <taxon>Eukaryota</taxon>
        <taxon>Fungi</taxon>
        <taxon>Dikarya</taxon>
        <taxon>Ascomycota</taxon>
        <taxon>Pezizomycotina</taxon>
        <taxon>Sordariomycetes</taxon>
        <taxon>Sordariomycetidae</taxon>
        <taxon>Thyridiales</taxon>
        <taxon>Thyridiaceae</taxon>
        <taxon>Thyridium</taxon>
    </lineage>
</organism>
<reference evidence="6 7" key="1">
    <citation type="submission" date="2019-06" db="EMBL/GenBank/DDBJ databases">
        <title>Draft genome sequence of the filamentous fungus Phialemoniopsis curvata isolated from diesel fuel.</title>
        <authorList>
            <person name="Varaljay V.A."/>
            <person name="Lyon W.J."/>
            <person name="Crouch A.L."/>
            <person name="Drake C.E."/>
            <person name="Hollomon J.M."/>
            <person name="Nadeau L.J."/>
            <person name="Nunn H.S."/>
            <person name="Stevenson B.S."/>
            <person name="Bojanowski C.L."/>
            <person name="Crookes-Goodson W.J."/>
        </authorList>
    </citation>
    <scope>NUCLEOTIDE SEQUENCE [LARGE SCALE GENOMIC DNA]</scope>
    <source>
        <strain evidence="6 7">D216</strain>
    </source>
</reference>
<dbReference type="STRING" id="1093900.A0A507BQ59"/>
<feature type="compositionally biased region" description="Polar residues" evidence="3">
    <location>
        <begin position="654"/>
        <end position="677"/>
    </location>
</feature>
<dbReference type="PANTHER" id="PTHR46228">
    <property type="entry name" value="KELCH DOMAIN-CONTAINING PROTEIN"/>
    <property type="match status" value="1"/>
</dbReference>
<keyword evidence="4" id="KW-0472">Membrane</keyword>
<feature type="compositionally biased region" description="Low complexity" evidence="3">
    <location>
        <begin position="678"/>
        <end position="687"/>
    </location>
</feature>
<feature type="region of interest" description="Disordered" evidence="3">
    <location>
        <begin position="647"/>
        <end position="836"/>
    </location>
</feature>
<feature type="signal peptide" evidence="5">
    <location>
        <begin position="1"/>
        <end position="19"/>
    </location>
</feature>
<dbReference type="Gene3D" id="2.120.10.80">
    <property type="entry name" value="Kelch-type beta propeller"/>
    <property type="match status" value="1"/>
</dbReference>
<protein>
    <recommendedName>
        <fullName evidence="8">Kelch repeat-containing protein</fullName>
    </recommendedName>
</protein>
<feature type="compositionally biased region" description="Pro residues" evidence="3">
    <location>
        <begin position="800"/>
        <end position="809"/>
    </location>
</feature>
<dbReference type="RefSeq" id="XP_031000641.1">
    <property type="nucleotide sequence ID" value="XM_031134134.1"/>
</dbReference>
<dbReference type="OrthoDB" id="10251809at2759"/>
<comment type="caution">
    <text evidence="6">The sequence shown here is derived from an EMBL/GenBank/DDBJ whole genome shotgun (WGS) entry which is preliminary data.</text>
</comment>